<evidence type="ECO:0000313" key="3">
    <source>
        <dbReference type="Proteomes" id="UP001242010"/>
    </source>
</evidence>
<feature type="transmembrane region" description="Helical" evidence="1">
    <location>
        <begin position="134"/>
        <end position="153"/>
    </location>
</feature>
<reference evidence="3" key="1">
    <citation type="journal article" date="2023" name="Int. J. Syst. Evol. Microbiol.">
        <title>Mesoterricola silvestris gen. nov., sp. nov., Mesoterricola sediminis sp. nov., Geothrix oryzae sp. nov., Geothrix edaphica sp. nov., Geothrix rubra sp. nov., and Geothrix limicola sp. nov., six novel members of Acidobacteriota isolated from soils.</title>
        <authorList>
            <person name="Itoh H."/>
            <person name="Sugisawa Y."/>
            <person name="Mise K."/>
            <person name="Xu Z."/>
            <person name="Kuniyasu M."/>
            <person name="Ushijima N."/>
            <person name="Kawano K."/>
            <person name="Kobayashi E."/>
            <person name="Shiratori Y."/>
            <person name="Masuda Y."/>
            <person name="Senoo K."/>
        </authorList>
    </citation>
    <scope>NUCLEOTIDE SEQUENCE [LARGE SCALE GENOMIC DNA]</scope>
    <source>
        <strain evidence="3">Red222</strain>
    </source>
</reference>
<dbReference type="EMBL" id="AP027079">
    <property type="protein sequence ID" value="BDU68086.1"/>
    <property type="molecule type" value="Genomic_DNA"/>
</dbReference>
<keyword evidence="1" id="KW-0472">Membrane</keyword>
<evidence type="ECO:0000256" key="1">
    <source>
        <dbReference type="SAM" id="Phobius"/>
    </source>
</evidence>
<keyword evidence="1" id="KW-0812">Transmembrane</keyword>
<organism evidence="2 3">
    <name type="scientific">Geothrix oryzae</name>
    <dbReference type="NCBI Taxonomy" id="2927975"/>
    <lineage>
        <taxon>Bacteria</taxon>
        <taxon>Pseudomonadati</taxon>
        <taxon>Acidobacteriota</taxon>
        <taxon>Holophagae</taxon>
        <taxon>Holophagales</taxon>
        <taxon>Holophagaceae</taxon>
        <taxon>Geothrix</taxon>
    </lineage>
</organism>
<dbReference type="RefSeq" id="WP_286354712.1">
    <property type="nucleotide sequence ID" value="NZ_AP027079.1"/>
</dbReference>
<keyword evidence="1" id="KW-1133">Transmembrane helix</keyword>
<keyword evidence="3" id="KW-1185">Reference proteome</keyword>
<dbReference type="Proteomes" id="UP001242010">
    <property type="component" value="Chromosome"/>
</dbReference>
<accession>A0ABN6UTV2</accession>
<proteinExistence type="predicted"/>
<gene>
    <name evidence="2" type="ORF">GETHOR_01870</name>
</gene>
<evidence type="ECO:0008006" key="4">
    <source>
        <dbReference type="Google" id="ProtNLM"/>
    </source>
</evidence>
<protein>
    <recommendedName>
        <fullName evidence="4">Rod shape-determining protein MreD</fullName>
    </recommendedName>
</protein>
<sequence length="162" mass="17226">MRPSEPSVTRQNLLCAAALGLVVLCAPFPPLQAVAHAMLVLALAPRAGSPLTGALWAVAAGWALEGSLRLYPHLGGTAWADLSLTLLAGWMAGRWPLEGLKGWLARLASLLVLQTFLVHGAVRLAAGPHPWGYGWLWAALSLPLWGSATWRLLHAGPSPRLR</sequence>
<evidence type="ECO:0000313" key="2">
    <source>
        <dbReference type="EMBL" id="BDU68086.1"/>
    </source>
</evidence>
<feature type="transmembrane region" description="Helical" evidence="1">
    <location>
        <begin position="103"/>
        <end position="122"/>
    </location>
</feature>
<name>A0ABN6UTV2_9BACT</name>